<name>A0A9D2J868_9FIRM</name>
<dbReference type="PANTHER" id="PTHR33933:SF1">
    <property type="entry name" value="PROTEIN ADENYLYLTRANSFERASE MNTA-RELATED"/>
    <property type="match status" value="1"/>
</dbReference>
<dbReference type="InterPro" id="IPR002934">
    <property type="entry name" value="Polymerase_NTP_transf_dom"/>
</dbReference>
<dbReference type="Pfam" id="PF01909">
    <property type="entry name" value="NTP_transf_2"/>
    <property type="match status" value="1"/>
</dbReference>
<dbReference type="GO" id="GO:0016779">
    <property type="term" value="F:nucleotidyltransferase activity"/>
    <property type="evidence" value="ECO:0007669"/>
    <property type="project" value="InterPro"/>
</dbReference>
<evidence type="ECO:0000313" key="2">
    <source>
        <dbReference type="EMBL" id="HIZ39189.1"/>
    </source>
</evidence>
<gene>
    <name evidence="2" type="ORF">H9968_04565</name>
</gene>
<reference evidence="2" key="2">
    <citation type="submission" date="2021-04" db="EMBL/GenBank/DDBJ databases">
        <authorList>
            <person name="Gilroy R."/>
        </authorList>
    </citation>
    <scope>NUCLEOTIDE SEQUENCE</scope>
    <source>
        <strain evidence="2">CHK179-28034</strain>
    </source>
</reference>
<evidence type="ECO:0000313" key="3">
    <source>
        <dbReference type="Proteomes" id="UP000824049"/>
    </source>
</evidence>
<sequence>MIIASKSSKEVRKFNKERSIRSLQKACSIIKKSRIAPFVEKLILYGSAARGEQTYNSDIDLLLVLKDTDEIQSHRAYIYMLKSELTSLEDDLPDIDLNIVIGNDWEKNEDLYYKDIRREGIDVWKNEAHI</sequence>
<dbReference type="CDD" id="cd05403">
    <property type="entry name" value="NT_KNTase_like"/>
    <property type="match status" value="1"/>
</dbReference>
<protein>
    <submittedName>
        <fullName evidence="2">Nucleotidyltransferase domain-containing protein</fullName>
    </submittedName>
</protein>
<feature type="domain" description="Polymerase nucleotidyl transferase" evidence="1">
    <location>
        <begin position="36"/>
        <end position="92"/>
    </location>
</feature>
<dbReference type="EMBL" id="DXBR01000046">
    <property type="protein sequence ID" value="HIZ39189.1"/>
    <property type="molecule type" value="Genomic_DNA"/>
</dbReference>
<dbReference type="InterPro" id="IPR043519">
    <property type="entry name" value="NT_sf"/>
</dbReference>
<dbReference type="SUPFAM" id="SSF81301">
    <property type="entry name" value="Nucleotidyltransferase"/>
    <property type="match status" value="1"/>
</dbReference>
<dbReference type="Gene3D" id="3.30.460.10">
    <property type="entry name" value="Beta Polymerase, domain 2"/>
    <property type="match status" value="1"/>
</dbReference>
<reference evidence="2" key="1">
    <citation type="journal article" date="2021" name="PeerJ">
        <title>Extensive microbial diversity within the chicken gut microbiome revealed by metagenomics and culture.</title>
        <authorList>
            <person name="Gilroy R."/>
            <person name="Ravi A."/>
            <person name="Getino M."/>
            <person name="Pursley I."/>
            <person name="Horton D.L."/>
            <person name="Alikhan N.F."/>
            <person name="Baker D."/>
            <person name="Gharbi K."/>
            <person name="Hall N."/>
            <person name="Watson M."/>
            <person name="Adriaenssens E.M."/>
            <person name="Foster-Nyarko E."/>
            <person name="Jarju S."/>
            <person name="Secka A."/>
            <person name="Antonio M."/>
            <person name="Oren A."/>
            <person name="Chaudhuri R.R."/>
            <person name="La Ragione R."/>
            <person name="Hildebrand F."/>
            <person name="Pallen M.J."/>
        </authorList>
    </citation>
    <scope>NUCLEOTIDE SEQUENCE</scope>
    <source>
        <strain evidence="2">CHK179-28034</strain>
    </source>
</reference>
<dbReference type="InterPro" id="IPR052548">
    <property type="entry name" value="Type_VII_TA_antitoxin"/>
</dbReference>
<proteinExistence type="predicted"/>
<dbReference type="PANTHER" id="PTHR33933">
    <property type="entry name" value="NUCLEOTIDYLTRANSFERASE"/>
    <property type="match status" value="1"/>
</dbReference>
<organism evidence="2 3">
    <name type="scientific">Candidatus Anaerobutyricum stercoris</name>
    <dbReference type="NCBI Taxonomy" id="2838457"/>
    <lineage>
        <taxon>Bacteria</taxon>
        <taxon>Bacillati</taxon>
        <taxon>Bacillota</taxon>
        <taxon>Clostridia</taxon>
        <taxon>Lachnospirales</taxon>
        <taxon>Lachnospiraceae</taxon>
        <taxon>Anaerobutyricum</taxon>
    </lineage>
</organism>
<comment type="caution">
    <text evidence="2">The sequence shown here is derived from an EMBL/GenBank/DDBJ whole genome shotgun (WGS) entry which is preliminary data.</text>
</comment>
<evidence type="ECO:0000259" key="1">
    <source>
        <dbReference type="Pfam" id="PF01909"/>
    </source>
</evidence>
<dbReference type="AlphaFoldDB" id="A0A9D2J868"/>
<dbReference type="Proteomes" id="UP000824049">
    <property type="component" value="Unassembled WGS sequence"/>
</dbReference>
<accession>A0A9D2J868</accession>